<evidence type="ECO:0000313" key="4">
    <source>
        <dbReference type="Proteomes" id="UP000734823"/>
    </source>
</evidence>
<feature type="transmembrane region" description="Helical" evidence="1">
    <location>
        <begin position="103"/>
        <end position="125"/>
    </location>
</feature>
<dbReference type="Proteomes" id="UP000734823">
    <property type="component" value="Unassembled WGS sequence"/>
</dbReference>
<protein>
    <submittedName>
        <fullName evidence="3">SPW repeat protein</fullName>
    </submittedName>
</protein>
<dbReference type="EMBL" id="JABVED010000009">
    <property type="protein sequence ID" value="MBC6448981.1"/>
    <property type="molecule type" value="Genomic_DNA"/>
</dbReference>
<sequence length="135" mass="13950">MVSGSPFDGGGLVNESQAVKPWTRPHDWAEVVLGVVAMASPLWMATDNAAMWTMVVLGALIALDGLVSLAMPGMVAGEAIQIVLGVLLFISPWVMSYTDLTGIAWSSWIIGALTVVAGAAALPMAQAASRMAGSH</sequence>
<dbReference type="Pfam" id="PF03779">
    <property type="entry name" value="SPW"/>
    <property type="match status" value="1"/>
</dbReference>
<keyword evidence="1" id="KW-1133">Transmembrane helix</keyword>
<feature type="transmembrane region" description="Helical" evidence="1">
    <location>
        <begin position="49"/>
        <end position="67"/>
    </location>
</feature>
<keyword evidence="1" id="KW-0472">Membrane</keyword>
<evidence type="ECO:0000256" key="1">
    <source>
        <dbReference type="SAM" id="Phobius"/>
    </source>
</evidence>
<comment type="caution">
    <text evidence="3">The sequence shown here is derived from an EMBL/GenBank/DDBJ whole genome shotgun (WGS) entry which is preliminary data.</text>
</comment>
<accession>A0ABR7L8F0</accession>
<evidence type="ECO:0000313" key="3">
    <source>
        <dbReference type="EMBL" id="MBC6448981.1"/>
    </source>
</evidence>
<evidence type="ECO:0000259" key="2">
    <source>
        <dbReference type="Pfam" id="PF03779"/>
    </source>
</evidence>
<reference evidence="3 4" key="1">
    <citation type="submission" date="2020-06" db="EMBL/GenBank/DDBJ databases">
        <title>Actinokineospora xiongansis sp. nov., isolated from soil of Baiyangdian.</title>
        <authorList>
            <person name="Zhang X."/>
        </authorList>
    </citation>
    <scope>NUCLEOTIDE SEQUENCE [LARGE SCALE GENOMIC DNA]</scope>
    <source>
        <strain evidence="3 4">HBU206404</strain>
    </source>
</reference>
<name>A0ABR7L8F0_9PSEU</name>
<feature type="domain" description="SPW repeat-containing integral membrane" evidence="2">
    <location>
        <begin position="26"/>
        <end position="119"/>
    </location>
</feature>
<organism evidence="3 4">
    <name type="scientific">Actinokineospora xionganensis</name>
    <dbReference type="NCBI Taxonomy" id="2684470"/>
    <lineage>
        <taxon>Bacteria</taxon>
        <taxon>Bacillati</taxon>
        <taxon>Actinomycetota</taxon>
        <taxon>Actinomycetes</taxon>
        <taxon>Pseudonocardiales</taxon>
        <taxon>Pseudonocardiaceae</taxon>
        <taxon>Actinokineospora</taxon>
    </lineage>
</organism>
<feature type="transmembrane region" description="Helical" evidence="1">
    <location>
        <begin position="79"/>
        <end position="97"/>
    </location>
</feature>
<gene>
    <name evidence="3" type="ORF">GPZ80_17575</name>
</gene>
<dbReference type="InterPro" id="IPR005530">
    <property type="entry name" value="SPW"/>
</dbReference>
<keyword evidence="4" id="KW-1185">Reference proteome</keyword>
<keyword evidence="1" id="KW-0812">Transmembrane</keyword>
<proteinExistence type="predicted"/>